<dbReference type="Gene3D" id="1.10.8.60">
    <property type="match status" value="1"/>
</dbReference>
<gene>
    <name evidence="4" type="ORF">JEU22_02135</name>
</gene>
<dbReference type="PANTHER" id="PTHR32071">
    <property type="entry name" value="TRANSCRIPTIONAL REGULATORY PROTEIN"/>
    <property type="match status" value="1"/>
</dbReference>
<dbReference type="SMART" id="SM00382">
    <property type="entry name" value="AAA"/>
    <property type="match status" value="1"/>
</dbReference>
<dbReference type="GO" id="GO:0006355">
    <property type="term" value="P:regulation of DNA-templated transcription"/>
    <property type="evidence" value="ECO:0007669"/>
    <property type="project" value="InterPro"/>
</dbReference>
<dbReference type="InterPro" id="IPR002078">
    <property type="entry name" value="Sigma_54_int"/>
</dbReference>
<keyword evidence="2" id="KW-0067">ATP-binding</keyword>
<dbReference type="RefSeq" id="WP_198746308.1">
    <property type="nucleotide sequence ID" value="NZ_JAEHTE010000001.1"/>
</dbReference>
<dbReference type="SUPFAM" id="SSF52540">
    <property type="entry name" value="P-loop containing nucleoside triphosphate hydrolases"/>
    <property type="match status" value="1"/>
</dbReference>
<dbReference type="Pfam" id="PF06956">
    <property type="entry name" value="RtcR"/>
    <property type="match status" value="1"/>
</dbReference>
<dbReference type="InterPro" id="IPR003593">
    <property type="entry name" value="AAA+_ATPase"/>
</dbReference>
<evidence type="ECO:0000259" key="3">
    <source>
        <dbReference type="PROSITE" id="PS50045"/>
    </source>
</evidence>
<dbReference type="Pfam" id="PF00158">
    <property type="entry name" value="Sigma54_activat"/>
    <property type="match status" value="1"/>
</dbReference>
<dbReference type="Proteomes" id="UP000637061">
    <property type="component" value="Unassembled WGS sequence"/>
</dbReference>
<accession>A0A8I1JJS4</accession>
<keyword evidence="1" id="KW-0547">Nucleotide-binding</keyword>
<dbReference type="AlphaFoldDB" id="A0A8I1JJS4"/>
<dbReference type="CDD" id="cd00009">
    <property type="entry name" value="AAA"/>
    <property type="match status" value="1"/>
</dbReference>
<reference evidence="4" key="1">
    <citation type="submission" date="2020-12" db="EMBL/GenBank/DDBJ databases">
        <title>Enhanced detection system for hospital associated transmission using whole genome sequencing surveillance.</title>
        <authorList>
            <person name="Harrison L.H."/>
            <person name="Van Tyne D."/>
            <person name="Marsh J.W."/>
            <person name="Griffith M.P."/>
            <person name="Snyder D.J."/>
            <person name="Cooper V.S."/>
            <person name="Mustapha M."/>
        </authorList>
    </citation>
    <scope>NUCLEOTIDE SEQUENCE</scope>
    <source>
        <strain evidence="4">PSB00042</strain>
    </source>
</reference>
<evidence type="ECO:0000313" key="5">
    <source>
        <dbReference type="Proteomes" id="UP000637061"/>
    </source>
</evidence>
<dbReference type="PROSITE" id="PS50045">
    <property type="entry name" value="SIGMA54_INTERACT_4"/>
    <property type="match status" value="1"/>
</dbReference>
<dbReference type="InterPro" id="IPR009715">
    <property type="entry name" value="RtcR"/>
</dbReference>
<proteinExistence type="predicted"/>
<organism evidence="4 5">
    <name type="scientific">Pseudomonas putida</name>
    <name type="common">Arthrobacter siderocapsulatus</name>
    <dbReference type="NCBI Taxonomy" id="303"/>
    <lineage>
        <taxon>Bacteria</taxon>
        <taxon>Pseudomonadati</taxon>
        <taxon>Pseudomonadota</taxon>
        <taxon>Gammaproteobacteria</taxon>
        <taxon>Pseudomonadales</taxon>
        <taxon>Pseudomonadaceae</taxon>
        <taxon>Pseudomonas</taxon>
    </lineage>
</organism>
<feature type="domain" description="Sigma-54 factor interaction" evidence="3">
    <location>
        <begin position="179"/>
        <end position="417"/>
    </location>
</feature>
<evidence type="ECO:0000313" key="4">
    <source>
        <dbReference type="EMBL" id="MBI6882700.1"/>
    </source>
</evidence>
<dbReference type="PANTHER" id="PTHR32071:SF14">
    <property type="entry name" value="TRANSCRIPTIONAL REGULATORY PROTEIN RTCR"/>
    <property type="match status" value="1"/>
</dbReference>
<evidence type="ECO:0000256" key="1">
    <source>
        <dbReference type="ARBA" id="ARBA00022741"/>
    </source>
</evidence>
<protein>
    <submittedName>
        <fullName evidence="4">Sigma 54-interacting transcriptional regulator</fullName>
    </submittedName>
</protein>
<sequence length="527" mass="58323">MKTTVYSHLGTSLDGGFKEKRWDRWRPNVGIGISDDIEVHTLVLLHGAKHKALAEQVAEDAMQAANRLSFQVRLKEVEMDPFDLPSTFLMMCKLRDEEVFDPETRYLLNLSTGTHMMQLACFKMIESGRWPGILAQCGPGEGIKSRIQLIDLSMKAYDPVMQRYRAENLHGEESLKQGIITQNEAFNQMVSKLQRVVTRTRSSILLTGPTGAGKTAMARRLFAVKQQKGLVQGELVEVNCATLRGDTVMSTLFGHKKGAFTGANDTRDGLLKRADNGVLFLDEIGTLSLAEQAMLLHALEYGVFTPLGSDRSVTSDFQLIAGTNENLPDLVKRGLFRADLLARIDTWSFALPGLKDRREDIEPNLHYELDKAGDAHDVRYRFDERAKREYLAFACSAPAIWSGNFRDLASSVERMTTLCDDGVIDLAVVSDEIRCLERLWAVGSAQDSKSLGGVDLIAKVLPNAEMNALDRAQLSAALELCVDAKSYADLGRKIFGDGGGSNPSQRIRNFLKGYGLTLEGIKADLVE</sequence>
<dbReference type="InterPro" id="IPR027417">
    <property type="entry name" value="P-loop_NTPase"/>
</dbReference>
<evidence type="ECO:0000256" key="2">
    <source>
        <dbReference type="ARBA" id="ARBA00022840"/>
    </source>
</evidence>
<comment type="caution">
    <text evidence="4">The sequence shown here is derived from an EMBL/GenBank/DDBJ whole genome shotgun (WGS) entry which is preliminary data.</text>
</comment>
<dbReference type="EMBL" id="JAEHTE010000001">
    <property type="protein sequence ID" value="MBI6882700.1"/>
    <property type="molecule type" value="Genomic_DNA"/>
</dbReference>
<dbReference type="Gene3D" id="3.40.50.300">
    <property type="entry name" value="P-loop containing nucleotide triphosphate hydrolases"/>
    <property type="match status" value="1"/>
</dbReference>
<name>A0A8I1JJS4_PSEPU</name>
<dbReference type="GO" id="GO:0005524">
    <property type="term" value="F:ATP binding"/>
    <property type="evidence" value="ECO:0007669"/>
    <property type="project" value="UniProtKB-KW"/>
</dbReference>